<protein>
    <submittedName>
        <fullName evidence="2">Uncharacterized protein</fullName>
    </submittedName>
</protein>
<reference evidence="2 3" key="1">
    <citation type="submission" date="2014-04" db="EMBL/GenBank/DDBJ databases">
        <authorList>
            <consortium name="DOE Joint Genome Institute"/>
            <person name="Kuo A."/>
            <person name="Kohler A."/>
            <person name="Costa M.D."/>
            <person name="Nagy L.G."/>
            <person name="Floudas D."/>
            <person name="Copeland A."/>
            <person name="Barry K.W."/>
            <person name="Cichocki N."/>
            <person name="Veneault-Fourrey C."/>
            <person name="LaButti K."/>
            <person name="Lindquist E.A."/>
            <person name="Lipzen A."/>
            <person name="Lundell T."/>
            <person name="Morin E."/>
            <person name="Murat C."/>
            <person name="Sun H."/>
            <person name="Tunlid A."/>
            <person name="Henrissat B."/>
            <person name="Grigoriev I.V."/>
            <person name="Hibbett D.S."/>
            <person name="Martin F."/>
            <person name="Nordberg H.P."/>
            <person name="Cantor M.N."/>
            <person name="Hua S.X."/>
        </authorList>
    </citation>
    <scope>NUCLEOTIDE SEQUENCE [LARGE SCALE GENOMIC DNA]</scope>
    <source>
        <strain evidence="2 3">441</strain>
    </source>
</reference>
<sequence>MSGPAPQGMGQAVPTAGRRVPENLPNVADKRALSTTITKSRYILWLRRLSSAALVGGHGAIWKFGGVF</sequence>
<dbReference type="AlphaFoldDB" id="A0A0C9Y8A1"/>
<proteinExistence type="predicted"/>
<accession>A0A0C9Y8A1</accession>
<gene>
    <name evidence="2" type="ORF">PISMIDRAFT_688963</name>
</gene>
<feature type="region of interest" description="Disordered" evidence="1">
    <location>
        <begin position="1"/>
        <end position="24"/>
    </location>
</feature>
<dbReference type="Proteomes" id="UP000054018">
    <property type="component" value="Unassembled WGS sequence"/>
</dbReference>
<evidence type="ECO:0000313" key="3">
    <source>
        <dbReference type="Proteomes" id="UP000054018"/>
    </source>
</evidence>
<evidence type="ECO:0000313" key="2">
    <source>
        <dbReference type="EMBL" id="KIK13161.1"/>
    </source>
</evidence>
<keyword evidence="3" id="KW-1185">Reference proteome</keyword>
<evidence type="ECO:0000256" key="1">
    <source>
        <dbReference type="SAM" id="MobiDB-lite"/>
    </source>
</evidence>
<reference evidence="3" key="2">
    <citation type="submission" date="2015-01" db="EMBL/GenBank/DDBJ databases">
        <title>Evolutionary Origins and Diversification of the Mycorrhizal Mutualists.</title>
        <authorList>
            <consortium name="DOE Joint Genome Institute"/>
            <consortium name="Mycorrhizal Genomics Consortium"/>
            <person name="Kohler A."/>
            <person name="Kuo A."/>
            <person name="Nagy L.G."/>
            <person name="Floudas D."/>
            <person name="Copeland A."/>
            <person name="Barry K.W."/>
            <person name="Cichocki N."/>
            <person name="Veneault-Fourrey C."/>
            <person name="LaButti K."/>
            <person name="Lindquist E.A."/>
            <person name="Lipzen A."/>
            <person name="Lundell T."/>
            <person name="Morin E."/>
            <person name="Murat C."/>
            <person name="Riley R."/>
            <person name="Ohm R."/>
            <person name="Sun H."/>
            <person name="Tunlid A."/>
            <person name="Henrissat B."/>
            <person name="Grigoriev I.V."/>
            <person name="Hibbett D.S."/>
            <person name="Martin F."/>
        </authorList>
    </citation>
    <scope>NUCLEOTIDE SEQUENCE [LARGE SCALE GENOMIC DNA]</scope>
    <source>
        <strain evidence="3">441</strain>
    </source>
</reference>
<dbReference type="EMBL" id="KN834016">
    <property type="protein sequence ID" value="KIK13161.1"/>
    <property type="molecule type" value="Genomic_DNA"/>
</dbReference>
<name>A0A0C9Y8A1_9AGAM</name>
<organism evidence="2 3">
    <name type="scientific">Pisolithus microcarpus 441</name>
    <dbReference type="NCBI Taxonomy" id="765257"/>
    <lineage>
        <taxon>Eukaryota</taxon>
        <taxon>Fungi</taxon>
        <taxon>Dikarya</taxon>
        <taxon>Basidiomycota</taxon>
        <taxon>Agaricomycotina</taxon>
        <taxon>Agaricomycetes</taxon>
        <taxon>Agaricomycetidae</taxon>
        <taxon>Boletales</taxon>
        <taxon>Sclerodermatineae</taxon>
        <taxon>Pisolithaceae</taxon>
        <taxon>Pisolithus</taxon>
    </lineage>
</organism>
<dbReference type="HOGENOM" id="CLU_2794906_0_0_1"/>